<sequence>MINSSSRREVGGGPPTSKIGLEIYRCRKRRLGEVVERVRSSKIPSPSKTNELGKQSTSGEGGYCDCLYGNAKGLKEEGKDRVC</sequence>
<proteinExistence type="predicted"/>
<dbReference type="Proteomes" id="UP000327157">
    <property type="component" value="Chromosome 17"/>
</dbReference>
<evidence type="ECO:0000256" key="1">
    <source>
        <dbReference type="SAM" id="MobiDB-lite"/>
    </source>
</evidence>
<comment type="caution">
    <text evidence="2">The sequence shown here is derived from an EMBL/GenBank/DDBJ whole genome shotgun (WGS) entry which is preliminary data.</text>
</comment>
<dbReference type="EMBL" id="SMOL01000487">
    <property type="protein sequence ID" value="KAB2611391.1"/>
    <property type="molecule type" value="Genomic_DNA"/>
</dbReference>
<reference evidence="3" key="2">
    <citation type="submission" date="2019-10" db="EMBL/GenBank/DDBJ databases">
        <title>A de novo genome assembly of a pear dwarfing rootstock.</title>
        <authorList>
            <person name="Wang F."/>
            <person name="Wang J."/>
            <person name="Li S."/>
            <person name="Zhang Y."/>
            <person name="Fang M."/>
            <person name="Ma L."/>
            <person name="Zhao Y."/>
            <person name="Jiang S."/>
        </authorList>
    </citation>
    <scope>NUCLEOTIDE SEQUENCE [LARGE SCALE GENOMIC DNA]</scope>
</reference>
<organism evidence="2 3">
    <name type="scientific">Pyrus ussuriensis x Pyrus communis</name>
    <dbReference type="NCBI Taxonomy" id="2448454"/>
    <lineage>
        <taxon>Eukaryota</taxon>
        <taxon>Viridiplantae</taxon>
        <taxon>Streptophyta</taxon>
        <taxon>Embryophyta</taxon>
        <taxon>Tracheophyta</taxon>
        <taxon>Spermatophyta</taxon>
        <taxon>Magnoliopsida</taxon>
        <taxon>eudicotyledons</taxon>
        <taxon>Gunneridae</taxon>
        <taxon>Pentapetalae</taxon>
        <taxon>rosids</taxon>
        <taxon>fabids</taxon>
        <taxon>Rosales</taxon>
        <taxon>Rosaceae</taxon>
        <taxon>Amygdaloideae</taxon>
        <taxon>Maleae</taxon>
        <taxon>Pyrus</taxon>
    </lineage>
</organism>
<protein>
    <submittedName>
        <fullName evidence="2">Uncharacterized protein</fullName>
    </submittedName>
</protein>
<reference evidence="2 3" key="3">
    <citation type="submission" date="2019-11" db="EMBL/GenBank/DDBJ databases">
        <title>A de novo genome assembly of a pear dwarfing rootstock.</title>
        <authorList>
            <person name="Wang F."/>
            <person name="Wang J."/>
            <person name="Li S."/>
            <person name="Zhang Y."/>
            <person name="Fang M."/>
            <person name="Ma L."/>
            <person name="Zhao Y."/>
            <person name="Jiang S."/>
        </authorList>
    </citation>
    <scope>NUCLEOTIDE SEQUENCE [LARGE SCALE GENOMIC DNA]</scope>
    <source>
        <strain evidence="2">S2</strain>
        <tissue evidence="2">Leaf</tissue>
    </source>
</reference>
<dbReference type="AlphaFoldDB" id="A0A5N5GCB3"/>
<evidence type="ECO:0000313" key="3">
    <source>
        <dbReference type="Proteomes" id="UP000327157"/>
    </source>
</evidence>
<gene>
    <name evidence="2" type="ORF">D8674_019423</name>
</gene>
<feature type="region of interest" description="Disordered" evidence="1">
    <location>
        <begin position="37"/>
        <end position="61"/>
    </location>
</feature>
<accession>A0A5N5GCB3</accession>
<reference evidence="2 3" key="1">
    <citation type="submission" date="2019-09" db="EMBL/GenBank/DDBJ databases">
        <authorList>
            <person name="Ou C."/>
        </authorList>
    </citation>
    <scope>NUCLEOTIDE SEQUENCE [LARGE SCALE GENOMIC DNA]</scope>
    <source>
        <strain evidence="2">S2</strain>
        <tissue evidence="2">Leaf</tissue>
    </source>
</reference>
<evidence type="ECO:0000313" key="2">
    <source>
        <dbReference type="EMBL" id="KAB2611391.1"/>
    </source>
</evidence>
<name>A0A5N5GCB3_9ROSA</name>
<keyword evidence="3" id="KW-1185">Reference proteome</keyword>
<feature type="compositionally biased region" description="Polar residues" evidence="1">
    <location>
        <begin position="42"/>
        <end position="58"/>
    </location>
</feature>